<sequence length="68" mass="7417">MARLRLVDAWLNKFGGWSSTAANGLAHDKQSMMARLDDRCGKNRGGLTTAVKQGVDISVNERREVSGI</sequence>
<dbReference type="EnsemblPlants" id="MELO3C002862.2.1">
    <property type="protein sequence ID" value="MELO3C002862.2.1"/>
    <property type="gene ID" value="MELO3C002862.2"/>
</dbReference>
<accession>A0A9I9CFN5</accession>
<evidence type="ECO:0000313" key="1">
    <source>
        <dbReference type="EnsemblPlants" id="MELO3C002862.2.1"/>
    </source>
</evidence>
<name>A0A9I9CFN5_CUCME</name>
<dbReference type="AlphaFoldDB" id="A0A9I9CFN5"/>
<proteinExistence type="predicted"/>
<reference evidence="1" key="1">
    <citation type="submission" date="2023-03" db="UniProtKB">
        <authorList>
            <consortium name="EnsemblPlants"/>
        </authorList>
    </citation>
    <scope>IDENTIFICATION</scope>
</reference>
<organism evidence="1">
    <name type="scientific">Cucumis melo</name>
    <name type="common">Muskmelon</name>
    <dbReference type="NCBI Taxonomy" id="3656"/>
    <lineage>
        <taxon>Eukaryota</taxon>
        <taxon>Viridiplantae</taxon>
        <taxon>Streptophyta</taxon>
        <taxon>Embryophyta</taxon>
        <taxon>Tracheophyta</taxon>
        <taxon>Spermatophyta</taxon>
        <taxon>Magnoliopsida</taxon>
        <taxon>eudicotyledons</taxon>
        <taxon>Gunneridae</taxon>
        <taxon>Pentapetalae</taxon>
        <taxon>rosids</taxon>
        <taxon>fabids</taxon>
        <taxon>Cucurbitales</taxon>
        <taxon>Cucurbitaceae</taxon>
        <taxon>Benincaseae</taxon>
        <taxon>Cucumis</taxon>
    </lineage>
</organism>
<dbReference type="Gramene" id="MELO3C002862.2.1">
    <property type="protein sequence ID" value="MELO3C002862.2.1"/>
    <property type="gene ID" value="MELO3C002862.2"/>
</dbReference>
<protein>
    <submittedName>
        <fullName evidence="1">Uncharacterized protein</fullName>
    </submittedName>
</protein>